<reference evidence="6" key="1">
    <citation type="submission" date="2016-12" db="EMBL/GenBank/DDBJ databases">
        <title>Complete Genome Sequence of Beggiatoa leptomitiformis D-401.</title>
        <authorList>
            <person name="Fomenkov A."/>
            <person name="Vincze T."/>
            <person name="Grabovich M."/>
            <person name="Anton B.P."/>
            <person name="Dubinina G."/>
            <person name="Orlova M."/>
            <person name="Belousova E."/>
            <person name="Roberts R.J."/>
        </authorList>
    </citation>
    <scope>NUCLEOTIDE SEQUENCE [LARGE SCALE GENOMIC DNA]</scope>
    <source>
        <strain evidence="6">D-401</strain>
    </source>
</reference>
<dbReference type="OrthoDB" id="9800595at2"/>
<dbReference type="Gene3D" id="3.40.50.300">
    <property type="entry name" value="P-loop containing nucleotide triphosphate hydrolases"/>
    <property type="match status" value="1"/>
</dbReference>
<dbReference type="InterPro" id="IPR003836">
    <property type="entry name" value="Glucokinase"/>
</dbReference>
<dbReference type="AlphaFoldDB" id="A0A2N9YB95"/>
<evidence type="ECO:0000256" key="2">
    <source>
        <dbReference type="ARBA" id="ARBA00022777"/>
    </source>
</evidence>
<dbReference type="SUPFAM" id="SSF53067">
    <property type="entry name" value="Actin-like ATPase domain"/>
    <property type="match status" value="1"/>
</dbReference>
<dbReference type="Pfam" id="PF02685">
    <property type="entry name" value="Glucokinase"/>
    <property type="match status" value="1"/>
</dbReference>
<keyword evidence="3" id="KW-0802">TPR repeat</keyword>
<dbReference type="GO" id="GO:0005524">
    <property type="term" value="F:ATP binding"/>
    <property type="evidence" value="ECO:0007669"/>
    <property type="project" value="InterPro"/>
</dbReference>
<gene>
    <name evidence="5" type="ORF">BLE401_02895</name>
</gene>
<dbReference type="SMART" id="SM00028">
    <property type="entry name" value="TPR"/>
    <property type="match status" value="3"/>
</dbReference>
<dbReference type="PROSITE" id="PS50005">
    <property type="entry name" value="TPR"/>
    <property type="match status" value="1"/>
</dbReference>
<dbReference type="CDD" id="cd24008">
    <property type="entry name" value="ASKHA_NBD_GLK"/>
    <property type="match status" value="1"/>
</dbReference>
<dbReference type="SUPFAM" id="SSF48452">
    <property type="entry name" value="TPR-like"/>
    <property type="match status" value="1"/>
</dbReference>
<dbReference type="STRING" id="288004.AL038_03140"/>
<proteinExistence type="inferred from homology"/>
<dbReference type="GO" id="GO:0005536">
    <property type="term" value="F:D-glucose binding"/>
    <property type="evidence" value="ECO:0007669"/>
    <property type="project" value="InterPro"/>
</dbReference>
<accession>A0A2N9YB95</accession>
<dbReference type="InterPro" id="IPR011990">
    <property type="entry name" value="TPR-like_helical_dom_sf"/>
</dbReference>
<dbReference type="PANTHER" id="PTHR47363">
    <property type="entry name" value="GLUCOKINASE"/>
    <property type="match status" value="1"/>
</dbReference>
<dbReference type="Gene3D" id="3.30.420.40">
    <property type="match status" value="1"/>
</dbReference>
<organism evidence="5 6">
    <name type="scientific">Beggiatoa leptomitoformis</name>
    <dbReference type="NCBI Taxonomy" id="288004"/>
    <lineage>
        <taxon>Bacteria</taxon>
        <taxon>Pseudomonadati</taxon>
        <taxon>Pseudomonadota</taxon>
        <taxon>Gammaproteobacteria</taxon>
        <taxon>Thiotrichales</taxon>
        <taxon>Thiotrichaceae</taxon>
        <taxon>Beggiatoa</taxon>
    </lineage>
</organism>
<keyword evidence="2" id="KW-0418">Kinase</keyword>
<protein>
    <submittedName>
        <fullName evidence="5">Tetratricopeptide repeat protein</fullName>
    </submittedName>
</protein>
<dbReference type="Gene3D" id="1.25.40.10">
    <property type="entry name" value="Tetratricopeptide repeat domain"/>
    <property type="match status" value="1"/>
</dbReference>
<sequence>MILIGYIDVSVSTIALFSETKLTGLLVKHDFSTPSHDRLEDIILEFKQLSEVKKYLLSEKINIAAFGVAGPVEKDEVTGQHVKLTNVSAFERIYSNRLAAYLNIPQVKIFNDMEALAYGLPLLSDNAFTFLSPSTLSSQQQASRVLIAATGNGLGEAILNWNTEQKCYSVIPLEGGHIDFAPRTPNETQLLAFFQKFYSPVSYENILTHNGLEKIYQFITSGCDLLKAKEIIENALLSTNENCVVALKMFLSIYGAKTGNLALQQTGFDKIEIAYIAGEMTRELLPLIVDNIFTDSFKKHNQEKFQTILSQISIKVLTQSNVDIGLEGLAEHVKQFINCSSETDISKAILLNNESNVTSPRIFIGKLREKALIVNMLYPPITQKSWILHFQGQGGLGKTLLLEYAYESSTKNEHFLCVKEPVDFYFSRHEQELGILKSLADNLNQNNIFKNFYLKLNATLQTPDRLQQVREAFIRNYANLPQDHIILLFDTTEKITDSAKKFFTETLLRLKRVKPHTSVIAAGRKPLDFLPDEFVTQQSISSLSKQEVIEYFEDDRIGIQLSPEILDKLYSLSEGKPILIGLFVDWHKNGSEIEELIKYDTPESFKQAMVENIKSLNSPQDAILLMIAHCHRRCNESILTYLSPAYKSHIDTTLKQLRKFSFVKYRHTPNGVESILLHDEVYDLIEKYIWVSIDPVGNLQKNHSTRLANYYLQCIETESDEQEKLTLQKDYLYYQLYAERGKGFQLWQHWMQEAKNPETKEALQQEVKFLSHLPAIKIIYQHYQTEIYYARGQYKQCIELANNLRRESTEEQHQTIYPLLLTSYVNSGEPQQAINLGLDLLSKISSNTLIGELHSVIGYAYRKKANYQETIKHYQLALRFYTKDDLEQIARTENNLGYLLHQLGRDREAFAYCSNALRTRQKLNIPYELGLSYNVLGIIESGSYRQARAVAYFEQALNCFEQAGSERGKGLVYIAYGQMLSEQVDTVRQSAEAELLKAENMLNNAVDIMERTDRSTLIEALYEKGRLLRKQSSFKFKPEGFYQALETLEYAEKLAIENSNIIFSLKIKKDIAITLYLLAKFEKENIEKQETFKKAKDVCLQSIQLIQDEHLPSIYILSRIQRTLASILYEEQAYEEAFMNAANSVITLCQKCENAIDQVDITPAKRELLYSYWQEWLINDMFNPYPLVDKVKYIQYLLQCWQTEISETERISFVIAITGIEKV</sequence>
<dbReference type="InterPro" id="IPR027417">
    <property type="entry name" value="P-loop_NTPase"/>
</dbReference>
<keyword evidence="1" id="KW-0808">Transferase</keyword>
<evidence type="ECO:0000256" key="4">
    <source>
        <dbReference type="RuleBase" id="RU004046"/>
    </source>
</evidence>
<dbReference type="InterPro" id="IPR043129">
    <property type="entry name" value="ATPase_NBD"/>
</dbReference>
<dbReference type="KEGG" id="blep:AL038_03140"/>
<feature type="repeat" description="TPR" evidence="3">
    <location>
        <begin position="851"/>
        <end position="884"/>
    </location>
</feature>
<dbReference type="SUPFAM" id="SSF52540">
    <property type="entry name" value="P-loop containing nucleoside triphosphate hydrolases"/>
    <property type="match status" value="1"/>
</dbReference>
<dbReference type="GO" id="GO:0004340">
    <property type="term" value="F:glucokinase activity"/>
    <property type="evidence" value="ECO:0007669"/>
    <property type="project" value="InterPro"/>
</dbReference>
<name>A0A2N9YB95_9GAMM</name>
<dbReference type="Pfam" id="PF13424">
    <property type="entry name" value="TPR_12"/>
    <property type="match status" value="1"/>
</dbReference>
<dbReference type="RefSeq" id="WP_062148897.1">
    <property type="nucleotide sequence ID" value="NZ_CP012373.2"/>
</dbReference>
<comment type="similarity">
    <text evidence="4">Belongs to the bacterial glucokinase family.</text>
</comment>
<evidence type="ECO:0000256" key="3">
    <source>
        <dbReference type="PROSITE-ProRule" id="PRU00339"/>
    </source>
</evidence>
<keyword evidence="6" id="KW-1185">Reference proteome</keyword>
<evidence type="ECO:0000313" key="6">
    <source>
        <dbReference type="Proteomes" id="UP000234271"/>
    </source>
</evidence>
<dbReference type="GO" id="GO:0006096">
    <property type="term" value="P:glycolytic process"/>
    <property type="evidence" value="ECO:0007669"/>
    <property type="project" value="InterPro"/>
</dbReference>
<dbReference type="PANTHER" id="PTHR47363:SF1">
    <property type="entry name" value="GLUCOKINASE"/>
    <property type="match status" value="1"/>
</dbReference>
<evidence type="ECO:0000313" key="5">
    <source>
        <dbReference type="EMBL" id="AUI67745.1"/>
    </source>
</evidence>
<dbReference type="Gene3D" id="3.40.367.20">
    <property type="match status" value="1"/>
</dbReference>
<dbReference type="Proteomes" id="UP000234271">
    <property type="component" value="Chromosome"/>
</dbReference>
<evidence type="ECO:0000256" key="1">
    <source>
        <dbReference type="ARBA" id="ARBA00022679"/>
    </source>
</evidence>
<dbReference type="EMBL" id="CP018889">
    <property type="protein sequence ID" value="AUI67745.1"/>
    <property type="molecule type" value="Genomic_DNA"/>
</dbReference>
<dbReference type="InterPro" id="IPR019734">
    <property type="entry name" value="TPR_rpt"/>
</dbReference>